<dbReference type="Pfam" id="PF01738">
    <property type="entry name" value="DLH"/>
    <property type="match status" value="1"/>
</dbReference>
<comment type="caution">
    <text evidence="3">The sequence shown here is derived from an EMBL/GenBank/DDBJ whole genome shotgun (WGS) entry which is preliminary data.</text>
</comment>
<evidence type="ECO:0000313" key="3">
    <source>
        <dbReference type="EMBL" id="KAL3770372.1"/>
    </source>
</evidence>
<dbReference type="PROSITE" id="PS50800">
    <property type="entry name" value="SAP"/>
    <property type="match status" value="1"/>
</dbReference>
<feature type="region of interest" description="Disordered" evidence="1">
    <location>
        <begin position="151"/>
        <end position="228"/>
    </location>
</feature>
<evidence type="ECO:0000259" key="2">
    <source>
        <dbReference type="PROSITE" id="PS50800"/>
    </source>
</evidence>
<dbReference type="EMBL" id="JALLBG020000043">
    <property type="protein sequence ID" value="KAL3770372.1"/>
    <property type="molecule type" value="Genomic_DNA"/>
</dbReference>
<dbReference type="Pfam" id="PF02037">
    <property type="entry name" value="SAP"/>
    <property type="match status" value="1"/>
</dbReference>
<dbReference type="Gene3D" id="1.10.720.30">
    <property type="entry name" value="SAP domain"/>
    <property type="match status" value="1"/>
</dbReference>
<evidence type="ECO:0000256" key="1">
    <source>
        <dbReference type="SAM" id="MobiDB-lite"/>
    </source>
</evidence>
<accession>A0ABD3N3M9</accession>
<dbReference type="InterPro" id="IPR002925">
    <property type="entry name" value="Dienelactn_hydro"/>
</dbReference>
<feature type="compositionally biased region" description="Polar residues" evidence="1">
    <location>
        <begin position="53"/>
        <end position="70"/>
    </location>
</feature>
<dbReference type="PANTHER" id="PTHR17630:SF44">
    <property type="entry name" value="PROTEIN AIM2"/>
    <property type="match status" value="1"/>
</dbReference>
<feature type="domain" description="SAP" evidence="2">
    <location>
        <begin position="123"/>
        <end position="157"/>
    </location>
</feature>
<feature type="compositionally biased region" description="Acidic residues" evidence="1">
    <location>
        <begin position="203"/>
        <end position="212"/>
    </location>
</feature>
<dbReference type="PANTHER" id="PTHR17630">
    <property type="entry name" value="DIENELACTONE HYDROLASE"/>
    <property type="match status" value="1"/>
</dbReference>
<name>A0ABD3N3M9_9STRA</name>
<sequence>MTAYAFAVHRCYKRPLPSTMERYLNNNKDNARQRRRNNEYSSESRLLPRLPMATQSNHDNATQTSNSKFNVDQDVEHSNDDSLIDDEEENTDEEMIDMLLSPPQIDNFDMDDEDIQLLSPTEVQSMTIPQLKQQLRLRGKKVSGTKSQLIERLLGGSSGSFETARNDDGGGGSSSMEVGTKLPRGYTKYDKSMRRKVKGSGDDSGDSSDEEDAVKVKPKKRGRAVEVAESQKVVIEAKAKGANIVDVTDFIEATEVGNDFRSSDTTDSTEYHQSSGTANGNEGSTSSERDDATPSSSSSTEVWGEDARIVEDYEGRSVVVDGLSRTVIEYKGSGDATVQAYVVASRDSLRNFLRSVGGGVGGDATGSGTTKTTPVYSSMEEEVYAIQRKREAESSRGLIRPDEVEGQEDSTDAGKYYDTIERDYGDWGVYTPTGAQLSSAEVQGVLLLSDVYGPFTENTRALADKIAFECQPVVVLAPDLFRGRPWSSDTTVAGDGVERDRDGKTFEEWRSTHPERRVDVDIRAAAAVLRERYAVSSIAVWGTCYGGGRALEAAAGWYAGGPSSYYEDALSERPPPPHVDPVAAVIWYPTRYNARKLFGRTNEGFRTFESGKDRSVAILAVFAENDSLPGATPKDAMLLKECLDEDSRVKDFMVKVFPDQKHGFAHANLGGEVSLSDIGHDAKQEGIELVFGDNYGSNMEPLDVGGDAEVACLLSTAWMETYTRVFLPTVGAPVKFDADERWSTLEMDGHSQTKKGRREVQAELEEAIASFEGVDVDLRRMTQTASPLLDGPGSKEYEQIEEERELLRQQILEKYDISEDDDEETFDRKFQKAKEDGALNQLLLDAYMDGDAYW</sequence>
<organism evidence="3 4">
    <name type="scientific">Discostella pseudostelligera</name>
    <dbReference type="NCBI Taxonomy" id="259834"/>
    <lineage>
        <taxon>Eukaryota</taxon>
        <taxon>Sar</taxon>
        <taxon>Stramenopiles</taxon>
        <taxon>Ochrophyta</taxon>
        <taxon>Bacillariophyta</taxon>
        <taxon>Coscinodiscophyceae</taxon>
        <taxon>Thalassiosirophycidae</taxon>
        <taxon>Stephanodiscales</taxon>
        <taxon>Stephanodiscaceae</taxon>
        <taxon>Discostella</taxon>
    </lineage>
</organism>
<dbReference type="Proteomes" id="UP001530293">
    <property type="component" value="Unassembled WGS sequence"/>
</dbReference>
<dbReference type="AlphaFoldDB" id="A0ABD3N3M9"/>
<protein>
    <recommendedName>
        <fullName evidence="2">SAP domain-containing protein</fullName>
    </recommendedName>
</protein>
<dbReference type="SUPFAM" id="SSF68906">
    <property type="entry name" value="SAP domain"/>
    <property type="match status" value="1"/>
</dbReference>
<feature type="region of interest" description="Disordered" evidence="1">
    <location>
        <begin position="22"/>
        <end position="83"/>
    </location>
</feature>
<proteinExistence type="predicted"/>
<dbReference type="InterPro" id="IPR029058">
    <property type="entry name" value="AB_hydrolase_fold"/>
</dbReference>
<feature type="compositionally biased region" description="Basic and acidic residues" evidence="1">
    <location>
        <begin position="29"/>
        <end position="38"/>
    </location>
</feature>
<evidence type="ECO:0000313" key="4">
    <source>
        <dbReference type="Proteomes" id="UP001530293"/>
    </source>
</evidence>
<gene>
    <name evidence="3" type="ORF">ACHAWU_003592</name>
</gene>
<dbReference type="Gene3D" id="3.40.50.1820">
    <property type="entry name" value="alpha/beta hydrolase"/>
    <property type="match status" value="1"/>
</dbReference>
<feature type="compositionally biased region" description="Polar residues" evidence="1">
    <location>
        <begin position="263"/>
        <end position="286"/>
    </location>
</feature>
<dbReference type="InterPro" id="IPR003034">
    <property type="entry name" value="SAP_dom"/>
</dbReference>
<feature type="region of interest" description="Disordered" evidence="1">
    <location>
        <begin position="259"/>
        <end position="306"/>
    </location>
</feature>
<dbReference type="SMART" id="SM00513">
    <property type="entry name" value="SAP"/>
    <property type="match status" value="1"/>
</dbReference>
<dbReference type="SUPFAM" id="SSF53474">
    <property type="entry name" value="alpha/beta-Hydrolases"/>
    <property type="match status" value="1"/>
</dbReference>
<dbReference type="InterPro" id="IPR036361">
    <property type="entry name" value="SAP_dom_sf"/>
</dbReference>
<keyword evidence="4" id="KW-1185">Reference proteome</keyword>
<reference evidence="3 4" key="1">
    <citation type="submission" date="2024-10" db="EMBL/GenBank/DDBJ databases">
        <title>Updated reference genomes for cyclostephanoid diatoms.</title>
        <authorList>
            <person name="Roberts W.R."/>
            <person name="Alverson A.J."/>
        </authorList>
    </citation>
    <scope>NUCLEOTIDE SEQUENCE [LARGE SCALE GENOMIC DNA]</scope>
    <source>
        <strain evidence="3 4">AJA232-27</strain>
    </source>
</reference>